<dbReference type="PANTHER" id="PTHR40942">
    <property type="match status" value="1"/>
</dbReference>
<dbReference type="InterPro" id="IPR029052">
    <property type="entry name" value="Metallo-depent_PP-like"/>
</dbReference>
<evidence type="ECO:0000256" key="2">
    <source>
        <dbReference type="ARBA" id="ARBA00005419"/>
    </source>
</evidence>
<dbReference type="EMBL" id="SDKK01000005">
    <property type="protein sequence ID" value="TYC60157.1"/>
    <property type="molecule type" value="Genomic_DNA"/>
</dbReference>
<dbReference type="EC" id="3.6.1.41" evidence="5"/>
<evidence type="ECO:0000256" key="3">
    <source>
        <dbReference type="ARBA" id="ARBA00022801"/>
    </source>
</evidence>
<protein>
    <recommendedName>
        <fullName evidence="5">Bis(5'-nucleosyl)-tetraphosphatase, symmetrical</fullName>
        <ecNumber evidence="5">3.6.1.41</ecNumber>
    </recommendedName>
    <alternativeName>
        <fullName evidence="5">Ap4A hydrolase</fullName>
    </alternativeName>
    <alternativeName>
        <fullName evidence="5">Diadenosine 5',5'''-P1,P4-tetraphosphate pyrophosphohydrolase</fullName>
    </alternativeName>
    <alternativeName>
        <fullName evidence="5">Diadenosine tetraphosphatase</fullName>
    </alternativeName>
</protein>
<dbReference type="PIRSF" id="PIRSF000903">
    <property type="entry name" value="B5n-ttraPtase_sm"/>
    <property type="match status" value="1"/>
</dbReference>
<dbReference type="AlphaFoldDB" id="A0A6C2D1B8"/>
<name>A0A6C2D1B8_9RHOO</name>
<dbReference type="RefSeq" id="WP_148578247.1">
    <property type="nucleotide sequence ID" value="NZ_SDKK01000005.1"/>
</dbReference>
<reference evidence="7 8" key="1">
    <citation type="submission" date="2019-01" db="EMBL/GenBank/DDBJ databases">
        <title>Zoogloea oleivorans genome sequencing and assembly.</title>
        <authorList>
            <person name="Tancsics A."/>
            <person name="Farkas M."/>
            <person name="Kriszt B."/>
            <person name="Maroti G."/>
            <person name="Horvath B."/>
        </authorList>
    </citation>
    <scope>NUCLEOTIDE SEQUENCE [LARGE SCALE GENOMIC DNA]</scope>
    <source>
        <strain evidence="7 8">Buc</strain>
    </source>
</reference>
<feature type="domain" description="Calcineurin-like phosphoesterase" evidence="6">
    <location>
        <begin position="4"/>
        <end position="153"/>
    </location>
</feature>
<dbReference type="Proteomes" id="UP000389128">
    <property type="component" value="Unassembled WGS sequence"/>
</dbReference>
<evidence type="ECO:0000313" key="7">
    <source>
        <dbReference type="EMBL" id="TYC60157.1"/>
    </source>
</evidence>
<organism evidence="7 8">
    <name type="scientific">Zoogloea oleivorans</name>
    <dbReference type="NCBI Taxonomy" id="1552750"/>
    <lineage>
        <taxon>Bacteria</taxon>
        <taxon>Pseudomonadati</taxon>
        <taxon>Pseudomonadota</taxon>
        <taxon>Betaproteobacteria</taxon>
        <taxon>Rhodocyclales</taxon>
        <taxon>Zoogloeaceae</taxon>
        <taxon>Zoogloea</taxon>
    </lineage>
</organism>
<dbReference type="PANTHER" id="PTHR40942:SF4">
    <property type="entry name" value="CYTOCHROME C5"/>
    <property type="match status" value="1"/>
</dbReference>
<evidence type="ECO:0000313" key="8">
    <source>
        <dbReference type="Proteomes" id="UP000389128"/>
    </source>
</evidence>
<dbReference type="HAMAP" id="MF_00199">
    <property type="entry name" value="ApaH"/>
    <property type="match status" value="1"/>
</dbReference>
<evidence type="ECO:0000256" key="5">
    <source>
        <dbReference type="HAMAP-Rule" id="MF_00199"/>
    </source>
</evidence>
<dbReference type="Pfam" id="PF00149">
    <property type="entry name" value="Metallophos"/>
    <property type="match status" value="1"/>
</dbReference>
<dbReference type="CDD" id="cd07422">
    <property type="entry name" value="MPP_ApaH"/>
    <property type="match status" value="1"/>
</dbReference>
<dbReference type="InterPro" id="IPR004843">
    <property type="entry name" value="Calcineurin-like_PHP"/>
</dbReference>
<comment type="caution">
    <text evidence="7">The sequence shown here is derived from an EMBL/GenBank/DDBJ whole genome shotgun (WGS) entry which is preliminary data.</text>
</comment>
<proteinExistence type="inferred from homology"/>
<dbReference type="GO" id="GO:0008803">
    <property type="term" value="F:bis(5'-nucleosyl)-tetraphosphatase (symmetrical) activity"/>
    <property type="evidence" value="ECO:0007669"/>
    <property type="project" value="UniProtKB-UniRule"/>
</dbReference>
<evidence type="ECO:0000259" key="6">
    <source>
        <dbReference type="Pfam" id="PF00149"/>
    </source>
</evidence>
<evidence type="ECO:0000256" key="1">
    <source>
        <dbReference type="ARBA" id="ARBA00003413"/>
    </source>
</evidence>
<sequence>MATYAIGDIQGCFTSLTALLKRVAFDPSHDRLWLVGDLVNRGPDSLQTLRFVRDLGTAAVTVLGNHDIYLLMVAYGSVRSRGKDDTIQSVLDAPDREELLGWLRTRPLMHVENGFAMVHAGLLPGWTVPQARALAREVEGALAGPYHVDLLNHMWGSEPAAWRDDLQDYERMRVIVNAMTRMRFCTPDGVMDFKVKGEVSKAPKGYIPWFEAPGRKSVDTPVVFGHWSALGLRIESNLLALDSGCLWGRELTAVRLEDRKVFQVACPGLTHGKLKPS</sequence>
<comment type="similarity">
    <text evidence="2 5">Belongs to the Ap4A hydrolase family.</text>
</comment>
<accession>A0A6C2D1B8</accession>
<evidence type="ECO:0000256" key="4">
    <source>
        <dbReference type="ARBA" id="ARBA00049417"/>
    </source>
</evidence>
<dbReference type="NCBIfam" id="TIGR00668">
    <property type="entry name" value="apaH"/>
    <property type="match status" value="1"/>
</dbReference>
<comment type="function">
    <text evidence="1 5">Hydrolyzes diadenosine 5',5'''-P1,P4-tetraphosphate to yield ADP.</text>
</comment>
<dbReference type="SUPFAM" id="SSF56300">
    <property type="entry name" value="Metallo-dependent phosphatases"/>
    <property type="match status" value="1"/>
</dbReference>
<dbReference type="Gene3D" id="3.60.21.10">
    <property type="match status" value="1"/>
</dbReference>
<dbReference type="OrthoDB" id="9807890at2"/>
<comment type="catalytic activity">
    <reaction evidence="4 5">
        <text>P(1),P(4)-bis(5'-adenosyl) tetraphosphate + H2O = 2 ADP + 2 H(+)</text>
        <dbReference type="Rhea" id="RHEA:24252"/>
        <dbReference type="ChEBI" id="CHEBI:15377"/>
        <dbReference type="ChEBI" id="CHEBI:15378"/>
        <dbReference type="ChEBI" id="CHEBI:58141"/>
        <dbReference type="ChEBI" id="CHEBI:456216"/>
        <dbReference type="EC" id="3.6.1.41"/>
    </reaction>
</comment>
<keyword evidence="3 5" id="KW-0378">Hydrolase</keyword>
<gene>
    <name evidence="5" type="primary">apaH</name>
    <name evidence="7" type="ORF">ETQ85_06520</name>
</gene>
<dbReference type="InterPro" id="IPR004617">
    <property type="entry name" value="ApaH"/>
</dbReference>
<keyword evidence="8" id="KW-1185">Reference proteome</keyword>
<dbReference type="NCBIfam" id="NF001204">
    <property type="entry name" value="PRK00166.1"/>
    <property type="match status" value="1"/>
</dbReference>